<organism evidence="2 3">
    <name type="scientific">Gossypium laxum</name>
    <dbReference type="NCBI Taxonomy" id="34288"/>
    <lineage>
        <taxon>Eukaryota</taxon>
        <taxon>Viridiplantae</taxon>
        <taxon>Streptophyta</taxon>
        <taxon>Embryophyta</taxon>
        <taxon>Tracheophyta</taxon>
        <taxon>Spermatophyta</taxon>
        <taxon>Magnoliopsida</taxon>
        <taxon>eudicotyledons</taxon>
        <taxon>Gunneridae</taxon>
        <taxon>Pentapetalae</taxon>
        <taxon>rosids</taxon>
        <taxon>malvids</taxon>
        <taxon>Malvales</taxon>
        <taxon>Malvaceae</taxon>
        <taxon>Malvoideae</taxon>
        <taxon>Gossypium</taxon>
    </lineage>
</organism>
<gene>
    <name evidence="2" type="ORF">Golax_003587</name>
</gene>
<dbReference type="AlphaFoldDB" id="A0A7J9AHL7"/>
<sequence>MKELQSYKLMLNGGKSIQEKPEANLYVGPSFSKEKKKAKGKKKLTTSLVPPRVDRKKAKKSKAKSNLS</sequence>
<protein>
    <submittedName>
        <fullName evidence="2">Uncharacterized protein</fullName>
    </submittedName>
</protein>
<name>A0A7J9AHL7_9ROSI</name>
<evidence type="ECO:0000256" key="1">
    <source>
        <dbReference type="SAM" id="MobiDB-lite"/>
    </source>
</evidence>
<comment type="caution">
    <text evidence="2">The sequence shown here is derived from an EMBL/GenBank/DDBJ whole genome shotgun (WGS) entry which is preliminary data.</text>
</comment>
<feature type="compositionally biased region" description="Basic residues" evidence="1">
    <location>
        <begin position="34"/>
        <end position="44"/>
    </location>
</feature>
<evidence type="ECO:0000313" key="2">
    <source>
        <dbReference type="EMBL" id="MBA0722959.1"/>
    </source>
</evidence>
<feature type="region of interest" description="Disordered" evidence="1">
    <location>
        <begin position="28"/>
        <end position="68"/>
    </location>
</feature>
<accession>A0A7J9AHL7</accession>
<proteinExistence type="predicted"/>
<reference evidence="2 3" key="1">
    <citation type="journal article" date="2019" name="Genome Biol. Evol.">
        <title>Insights into the evolution of the New World diploid cottons (Gossypium, subgenus Houzingenia) based on genome sequencing.</title>
        <authorList>
            <person name="Grover C.E."/>
            <person name="Arick M.A. 2nd"/>
            <person name="Thrash A."/>
            <person name="Conover J.L."/>
            <person name="Sanders W.S."/>
            <person name="Peterson D.G."/>
            <person name="Frelichowski J.E."/>
            <person name="Scheffler J.A."/>
            <person name="Scheffler B.E."/>
            <person name="Wendel J.F."/>
        </authorList>
    </citation>
    <scope>NUCLEOTIDE SEQUENCE [LARGE SCALE GENOMIC DNA]</scope>
    <source>
        <strain evidence="2">4</strain>
        <tissue evidence="2">Leaf</tissue>
    </source>
</reference>
<keyword evidence="3" id="KW-1185">Reference proteome</keyword>
<evidence type="ECO:0000313" key="3">
    <source>
        <dbReference type="Proteomes" id="UP000593574"/>
    </source>
</evidence>
<dbReference type="EMBL" id="JABEZV010000010">
    <property type="protein sequence ID" value="MBA0722959.1"/>
    <property type="molecule type" value="Genomic_DNA"/>
</dbReference>
<dbReference type="Proteomes" id="UP000593574">
    <property type="component" value="Unassembled WGS sequence"/>
</dbReference>
<feature type="compositionally biased region" description="Basic residues" evidence="1">
    <location>
        <begin position="54"/>
        <end position="68"/>
    </location>
</feature>